<dbReference type="SMR" id="A0A2J8L0W2"/>
<evidence type="ECO:0000313" key="1">
    <source>
        <dbReference type="EMBL" id="PNI40896.1"/>
    </source>
</evidence>
<organism evidence="3 4">
    <name type="scientific">Pan troglodytes</name>
    <name type="common">Chimpanzee</name>
    <dbReference type="NCBI Taxonomy" id="9598"/>
    <lineage>
        <taxon>Eukaryota</taxon>
        <taxon>Metazoa</taxon>
        <taxon>Chordata</taxon>
        <taxon>Craniata</taxon>
        <taxon>Vertebrata</taxon>
        <taxon>Euteleostomi</taxon>
        <taxon>Mammalia</taxon>
        <taxon>Eutheria</taxon>
        <taxon>Euarchontoglires</taxon>
        <taxon>Primates</taxon>
        <taxon>Haplorrhini</taxon>
        <taxon>Catarrhini</taxon>
        <taxon>Hominidae</taxon>
        <taxon>Pan</taxon>
    </lineage>
</organism>
<name>A0A2J8L0W2_PANTR</name>
<sequence>MDEEPERTKRWEGGYERTWEILKEDESGSLKATIEDILFKAKRKRCATFMW</sequence>
<reference evidence="3 4" key="1">
    <citation type="submission" date="2017-12" db="EMBL/GenBank/DDBJ databases">
        <title>High-resolution comparative analysis of great ape genomes.</title>
        <authorList>
            <person name="Pollen A."/>
            <person name="Hastie A."/>
            <person name="Hormozdiari F."/>
            <person name="Dougherty M."/>
            <person name="Liu R."/>
            <person name="Chaisson M."/>
            <person name="Hoppe E."/>
            <person name="Hill C."/>
            <person name="Pang A."/>
            <person name="Hillier L."/>
            <person name="Baker C."/>
            <person name="Armstrong J."/>
            <person name="Shendure J."/>
            <person name="Paten B."/>
            <person name="Wilson R."/>
            <person name="Chao H."/>
            <person name="Schneider V."/>
            <person name="Ventura M."/>
            <person name="Kronenberg Z."/>
            <person name="Murali S."/>
            <person name="Gordon D."/>
            <person name="Cantsilieris S."/>
            <person name="Munson K."/>
            <person name="Nelson B."/>
            <person name="Raja A."/>
            <person name="Underwood J."/>
            <person name="Diekhans M."/>
            <person name="Fiddes I."/>
            <person name="Haussler D."/>
            <person name="Eichler E."/>
        </authorList>
    </citation>
    <scope>NUCLEOTIDE SEQUENCE [LARGE SCALE GENOMIC DNA]</scope>
    <source>
        <strain evidence="3">Yerkes chimp pedigree #C0471</strain>
        <tissue evidence="3">Blood</tissue>
    </source>
</reference>
<dbReference type="Proteomes" id="UP000236370">
    <property type="component" value="Unassembled WGS sequence"/>
</dbReference>
<comment type="caution">
    <text evidence="3">The sequence shown here is derived from an EMBL/GenBank/DDBJ whole genome shotgun (WGS) entry which is preliminary data.</text>
</comment>
<dbReference type="EMBL" id="NBAG03000320">
    <property type="protein sequence ID" value="PNI40896.1"/>
    <property type="molecule type" value="Genomic_DNA"/>
</dbReference>
<gene>
    <name evidence="3" type="ORF">CK820_G0034212</name>
</gene>
<dbReference type="EMBL" id="NBAG03000320">
    <property type="protein sequence ID" value="PNI40903.1"/>
    <property type="molecule type" value="Genomic_DNA"/>
</dbReference>
<proteinExistence type="predicted"/>
<protein>
    <submittedName>
        <fullName evidence="3">GTF2H2C isoform 11</fullName>
    </submittedName>
    <submittedName>
        <fullName evidence="1">GTF2H2C isoform 3</fullName>
    </submittedName>
    <submittedName>
        <fullName evidence="2">GTF2H2C isoform 8</fullName>
    </submittedName>
</protein>
<accession>A0A2J8L0W2</accession>
<evidence type="ECO:0000313" key="2">
    <source>
        <dbReference type="EMBL" id="PNI40901.1"/>
    </source>
</evidence>
<evidence type="ECO:0000313" key="3">
    <source>
        <dbReference type="EMBL" id="PNI40903.1"/>
    </source>
</evidence>
<dbReference type="AlphaFoldDB" id="A0A2J8L0W2"/>
<evidence type="ECO:0000313" key="4">
    <source>
        <dbReference type="Proteomes" id="UP000236370"/>
    </source>
</evidence>
<dbReference type="EMBL" id="NBAG03000320">
    <property type="protein sequence ID" value="PNI40901.1"/>
    <property type="molecule type" value="Genomic_DNA"/>
</dbReference>